<dbReference type="Pfam" id="PF00035">
    <property type="entry name" value="dsrm"/>
    <property type="match status" value="1"/>
</dbReference>
<organism evidence="3 4">
    <name type="scientific">Clathrus columnatus</name>
    <dbReference type="NCBI Taxonomy" id="1419009"/>
    <lineage>
        <taxon>Eukaryota</taxon>
        <taxon>Fungi</taxon>
        <taxon>Dikarya</taxon>
        <taxon>Basidiomycota</taxon>
        <taxon>Agaricomycotina</taxon>
        <taxon>Agaricomycetes</taxon>
        <taxon>Phallomycetidae</taxon>
        <taxon>Phallales</taxon>
        <taxon>Clathraceae</taxon>
        <taxon>Clathrus</taxon>
    </lineage>
</organism>
<evidence type="ECO:0000313" key="3">
    <source>
        <dbReference type="EMBL" id="GJJ11670.1"/>
    </source>
</evidence>
<accession>A0AAV5ABF0</accession>
<proteinExistence type="predicted"/>
<dbReference type="PROSITE" id="PS50137">
    <property type="entry name" value="DS_RBD"/>
    <property type="match status" value="1"/>
</dbReference>
<dbReference type="EMBL" id="BPWL01000006">
    <property type="protein sequence ID" value="GJJ11670.1"/>
    <property type="molecule type" value="Genomic_DNA"/>
</dbReference>
<dbReference type="CDD" id="cd00048">
    <property type="entry name" value="DSRM_SF"/>
    <property type="match status" value="1"/>
</dbReference>
<dbReference type="GO" id="GO:0003723">
    <property type="term" value="F:RNA binding"/>
    <property type="evidence" value="ECO:0007669"/>
    <property type="project" value="UniProtKB-UniRule"/>
</dbReference>
<evidence type="ECO:0000313" key="4">
    <source>
        <dbReference type="Proteomes" id="UP001050691"/>
    </source>
</evidence>
<evidence type="ECO:0000256" key="1">
    <source>
        <dbReference type="PROSITE-ProRule" id="PRU00266"/>
    </source>
</evidence>
<keyword evidence="4" id="KW-1185">Reference proteome</keyword>
<reference evidence="3" key="1">
    <citation type="submission" date="2021-10" db="EMBL/GenBank/DDBJ databases">
        <title>De novo Genome Assembly of Clathrus columnatus (Basidiomycota, Fungi) Using Illumina and Nanopore Sequence Data.</title>
        <authorList>
            <person name="Ogiso-Tanaka E."/>
            <person name="Itagaki H."/>
            <person name="Hosoya T."/>
            <person name="Hosaka K."/>
        </authorList>
    </citation>
    <scope>NUCLEOTIDE SEQUENCE</scope>
    <source>
        <strain evidence="3">MO-923</strain>
    </source>
</reference>
<evidence type="ECO:0000259" key="2">
    <source>
        <dbReference type="PROSITE" id="PS50137"/>
    </source>
</evidence>
<protein>
    <recommendedName>
        <fullName evidence="2">DRBM domain-containing protein</fullName>
    </recommendedName>
</protein>
<dbReference type="Gene3D" id="3.30.160.20">
    <property type="match status" value="1"/>
</dbReference>
<sequence>MSSKGHMHWAMLLHNEMQRQGRLKALTWDDQVAGPTHNAVWTCSALINEIEYGRGMAPNRQAARDEAARQALQAIQEELMGNAIAAGGLGAAGRLLSDVDRRRLWA</sequence>
<comment type="caution">
    <text evidence="3">The sequence shown here is derived from an EMBL/GenBank/DDBJ whole genome shotgun (WGS) entry which is preliminary data.</text>
</comment>
<keyword evidence="1" id="KW-0694">RNA-binding</keyword>
<gene>
    <name evidence="3" type="ORF">Clacol_005906</name>
</gene>
<dbReference type="Proteomes" id="UP001050691">
    <property type="component" value="Unassembled WGS sequence"/>
</dbReference>
<name>A0AAV5ABF0_9AGAM</name>
<dbReference type="InterPro" id="IPR014720">
    <property type="entry name" value="dsRBD_dom"/>
</dbReference>
<feature type="domain" description="DRBM" evidence="2">
    <location>
        <begin position="8"/>
        <end position="77"/>
    </location>
</feature>
<dbReference type="SUPFAM" id="SSF54768">
    <property type="entry name" value="dsRNA-binding domain-like"/>
    <property type="match status" value="1"/>
</dbReference>
<dbReference type="AlphaFoldDB" id="A0AAV5ABF0"/>